<evidence type="ECO:0000313" key="10">
    <source>
        <dbReference type="EMBL" id="NEG70438.1"/>
    </source>
</evidence>
<feature type="transmembrane region" description="Helical" evidence="8">
    <location>
        <begin position="272"/>
        <end position="301"/>
    </location>
</feature>
<feature type="transmembrane region" description="Helical" evidence="8">
    <location>
        <begin position="338"/>
        <end position="358"/>
    </location>
</feature>
<evidence type="ECO:0000256" key="3">
    <source>
        <dbReference type="ARBA" id="ARBA00022448"/>
    </source>
</evidence>
<feature type="transmembrane region" description="Helical" evidence="8">
    <location>
        <begin position="307"/>
        <end position="331"/>
    </location>
</feature>
<name>A0A6I5N0J6_9BIFI</name>
<keyword evidence="11" id="KW-1185">Reference proteome</keyword>
<evidence type="ECO:0000259" key="9">
    <source>
        <dbReference type="PROSITE" id="PS51012"/>
    </source>
</evidence>
<dbReference type="InterPro" id="IPR013525">
    <property type="entry name" value="ABC2_TM"/>
</dbReference>
<dbReference type="Pfam" id="PF12698">
    <property type="entry name" value="ABC2_membrane_3"/>
    <property type="match status" value="1"/>
</dbReference>
<dbReference type="AlphaFoldDB" id="A0A6I5N0J6"/>
<reference evidence="10 11" key="1">
    <citation type="submission" date="2019-09" db="EMBL/GenBank/DDBJ databases">
        <title>Phylogenetic characterization of a novel taxon of the genus Bifidobacterium: Bifidobacterium choloepi sp. nov.</title>
        <authorList>
            <person name="Modesto M."/>
            <person name="Satti M."/>
        </authorList>
    </citation>
    <scope>NUCLEOTIDE SEQUENCE [LARGE SCALE GENOMIC DNA]</scope>
    <source>
        <strain evidence="10 11">BRDM6</strain>
    </source>
</reference>
<accession>A0A6I5N0J6</accession>
<comment type="similarity">
    <text evidence="2">Belongs to the ABC-2 integral membrane protein family.</text>
</comment>
<dbReference type="InterPro" id="IPR047817">
    <property type="entry name" value="ABC2_TM_bact-type"/>
</dbReference>
<feature type="transmembrane region" description="Helical" evidence="8">
    <location>
        <begin position="228"/>
        <end position="251"/>
    </location>
</feature>
<evidence type="ECO:0000256" key="5">
    <source>
        <dbReference type="ARBA" id="ARBA00022692"/>
    </source>
</evidence>
<evidence type="ECO:0000256" key="4">
    <source>
        <dbReference type="ARBA" id="ARBA00022475"/>
    </source>
</evidence>
<comment type="caution">
    <text evidence="10">The sequence shown here is derived from an EMBL/GenBank/DDBJ whole genome shotgun (WGS) entry which is preliminary data.</text>
</comment>
<keyword evidence="3" id="KW-0813">Transport</keyword>
<dbReference type="PANTHER" id="PTHR30294">
    <property type="entry name" value="MEMBRANE COMPONENT OF ABC TRANSPORTER YHHJ-RELATED"/>
    <property type="match status" value="1"/>
</dbReference>
<comment type="subcellular location">
    <subcellularLocation>
        <location evidence="1">Cell membrane</location>
        <topology evidence="1">Multi-pass membrane protein</topology>
    </subcellularLocation>
</comment>
<protein>
    <submittedName>
        <fullName evidence="10">ABC transporter permease</fullName>
    </submittedName>
</protein>
<dbReference type="InterPro" id="IPR051449">
    <property type="entry name" value="ABC-2_transporter_component"/>
</dbReference>
<organism evidence="10 11">
    <name type="scientific">Bifidobacterium choloepi</name>
    <dbReference type="NCBI Taxonomy" id="2614131"/>
    <lineage>
        <taxon>Bacteria</taxon>
        <taxon>Bacillati</taxon>
        <taxon>Actinomycetota</taxon>
        <taxon>Actinomycetes</taxon>
        <taxon>Bifidobacteriales</taxon>
        <taxon>Bifidobacteriaceae</taxon>
        <taxon>Bifidobacterium</taxon>
    </lineage>
</organism>
<sequence>MKEPDRERAETAHESFNNLPKQRTEAMKTWAVARRILEQFLHDKRTLALLFVAPLVVLWLLSVLLGAGTYSPKIATVDLPSSLESALDKQDATITAMSEQDAASQLENDDIDAVLRLTGDDDKTLDIWVEGTDSTKTAAVAQVVAEAMQDVQEDAQSEMESRLDELKTSVAELQKAAAAMGLDGITLSGGSGTDSSTTESLDLDDYLPVTSTETTYLHGGKDWKMFDYYGPIFIGIFIFVFTFITSGMSLVNERSAGTMQRFLATPVKSGQILGGYSIGFGLLACVQSAVILLVALTLIGFPDAGNLGLVILMTVSMAMVSVTLGLLVSGLASSAFQVIQLMLLFVVPQILLCGLFDLSTAPRWMQVLGQCMPVTYGVNALTSIMLRGWGFDKTWVDFLVVWCFIVAFFVLAALGFRKKRVRHHLAINGR</sequence>
<keyword evidence="5 8" id="KW-0812">Transmembrane</keyword>
<evidence type="ECO:0000256" key="6">
    <source>
        <dbReference type="ARBA" id="ARBA00022989"/>
    </source>
</evidence>
<feature type="transmembrane region" description="Helical" evidence="8">
    <location>
        <begin position="47"/>
        <end position="70"/>
    </location>
</feature>
<feature type="domain" description="ABC transmembrane type-2" evidence="9">
    <location>
        <begin position="191"/>
        <end position="419"/>
    </location>
</feature>
<dbReference type="PROSITE" id="PS51012">
    <property type="entry name" value="ABC_TM2"/>
    <property type="match status" value="1"/>
</dbReference>
<dbReference type="GO" id="GO:0005886">
    <property type="term" value="C:plasma membrane"/>
    <property type="evidence" value="ECO:0007669"/>
    <property type="project" value="UniProtKB-SubCell"/>
</dbReference>
<dbReference type="Proteomes" id="UP000469292">
    <property type="component" value="Unassembled WGS sequence"/>
</dbReference>
<gene>
    <name evidence="10" type="ORF">F6S87_07490</name>
</gene>
<dbReference type="EMBL" id="VYSG01000003">
    <property type="protein sequence ID" value="NEG70438.1"/>
    <property type="molecule type" value="Genomic_DNA"/>
</dbReference>
<keyword evidence="7 8" id="KW-0472">Membrane</keyword>
<evidence type="ECO:0000256" key="8">
    <source>
        <dbReference type="SAM" id="Phobius"/>
    </source>
</evidence>
<feature type="transmembrane region" description="Helical" evidence="8">
    <location>
        <begin position="395"/>
        <end position="416"/>
    </location>
</feature>
<keyword evidence="4" id="KW-1003">Cell membrane</keyword>
<proteinExistence type="inferred from homology"/>
<evidence type="ECO:0000256" key="7">
    <source>
        <dbReference type="ARBA" id="ARBA00023136"/>
    </source>
</evidence>
<keyword evidence="6 8" id="KW-1133">Transmembrane helix</keyword>
<evidence type="ECO:0000313" key="11">
    <source>
        <dbReference type="Proteomes" id="UP000469292"/>
    </source>
</evidence>
<dbReference type="GO" id="GO:0140359">
    <property type="term" value="F:ABC-type transporter activity"/>
    <property type="evidence" value="ECO:0007669"/>
    <property type="project" value="InterPro"/>
</dbReference>
<evidence type="ECO:0000256" key="1">
    <source>
        <dbReference type="ARBA" id="ARBA00004651"/>
    </source>
</evidence>
<evidence type="ECO:0000256" key="2">
    <source>
        <dbReference type="ARBA" id="ARBA00007783"/>
    </source>
</evidence>
<dbReference type="PANTHER" id="PTHR30294:SF38">
    <property type="entry name" value="TRANSPORT PERMEASE PROTEIN"/>
    <property type="match status" value="1"/>
</dbReference>